<evidence type="ECO:0008006" key="3">
    <source>
        <dbReference type="Google" id="ProtNLM"/>
    </source>
</evidence>
<dbReference type="AlphaFoldDB" id="D3B2A3"/>
<dbReference type="InParanoid" id="D3B2A3"/>
<organism evidence="1 2">
    <name type="scientific">Heterostelium pallidum (strain ATCC 26659 / Pp 5 / PN500)</name>
    <name type="common">Cellular slime mold</name>
    <name type="synonym">Polysphondylium pallidum</name>
    <dbReference type="NCBI Taxonomy" id="670386"/>
    <lineage>
        <taxon>Eukaryota</taxon>
        <taxon>Amoebozoa</taxon>
        <taxon>Evosea</taxon>
        <taxon>Eumycetozoa</taxon>
        <taxon>Dictyostelia</taxon>
        <taxon>Acytosteliales</taxon>
        <taxon>Acytosteliaceae</taxon>
        <taxon>Heterostelium</taxon>
    </lineage>
</organism>
<gene>
    <name evidence="1" type="ORF">PPL_02512</name>
</gene>
<evidence type="ECO:0000313" key="2">
    <source>
        <dbReference type="Proteomes" id="UP000001396"/>
    </source>
</evidence>
<reference evidence="1 2" key="1">
    <citation type="journal article" date="2011" name="Genome Res.">
        <title>Phylogeny-wide analysis of social amoeba genomes highlights ancient origins for complex intercellular communication.</title>
        <authorList>
            <person name="Heidel A.J."/>
            <person name="Lawal H.M."/>
            <person name="Felder M."/>
            <person name="Schilde C."/>
            <person name="Helps N.R."/>
            <person name="Tunggal B."/>
            <person name="Rivero F."/>
            <person name="John U."/>
            <person name="Schleicher M."/>
            <person name="Eichinger L."/>
            <person name="Platzer M."/>
            <person name="Noegel A.A."/>
            <person name="Schaap P."/>
            <person name="Gloeckner G."/>
        </authorList>
    </citation>
    <scope>NUCLEOTIDE SEQUENCE [LARGE SCALE GENOMIC DNA]</scope>
    <source>
        <strain evidence="2">ATCC 26659 / Pp 5 / PN500</strain>
    </source>
</reference>
<dbReference type="EMBL" id="ADBJ01000009">
    <property type="protein sequence ID" value="EFA84478.1"/>
    <property type="molecule type" value="Genomic_DNA"/>
</dbReference>
<dbReference type="RefSeq" id="XP_020436592.1">
    <property type="nucleotide sequence ID" value="XM_020573497.1"/>
</dbReference>
<dbReference type="Gene3D" id="2.40.10.10">
    <property type="entry name" value="Trypsin-like serine proteases"/>
    <property type="match status" value="2"/>
</dbReference>
<name>D3B2A3_HETP5</name>
<dbReference type="InterPro" id="IPR043504">
    <property type="entry name" value="Peptidase_S1_PA_chymotrypsin"/>
</dbReference>
<dbReference type="Proteomes" id="UP000001396">
    <property type="component" value="Unassembled WGS sequence"/>
</dbReference>
<sequence>MTKTIETLEQERDDISISLNIKDGEFSKDDGVINNRSQAESKDVRIFNSRLEVPPPNLEYKQHYESACKAVGRIIVRLSKEDEKDEWKYGTGFCVKKDIIITAAHVLQNPKSKNISIYIYFGNDAHIEREIAMCGIDNTRGVFRLKSCGREFDNQFKEPLLIPGVDKSQDKQYNWFINNDLEVLRFENNNSPIKQGYLFPMIPSGPTASKVHYVMGYPGYADLDTFIRKLSGVDNKINKNIYNFYSAYRGFQRKTICIGKVTGSNEKVLTHQCPTLPGTSGGVLANSEFKDQFIGIHLGSNTLTGNIALTLFKIFTRTTTKTTTKSTTTPTTTTTAESSTTNNNKLIIEAVCDLITTTTVIGVQKPQN</sequence>
<evidence type="ECO:0000313" key="1">
    <source>
        <dbReference type="EMBL" id="EFA84478.1"/>
    </source>
</evidence>
<comment type="caution">
    <text evidence="1">The sequence shown here is derived from an EMBL/GenBank/DDBJ whole genome shotgun (WGS) entry which is preliminary data.</text>
</comment>
<dbReference type="Pfam" id="PF13365">
    <property type="entry name" value="Trypsin_2"/>
    <property type="match status" value="1"/>
</dbReference>
<accession>D3B2A3</accession>
<keyword evidence="2" id="KW-1185">Reference proteome</keyword>
<proteinExistence type="predicted"/>
<protein>
    <recommendedName>
        <fullName evidence="3">Serine protease</fullName>
    </recommendedName>
</protein>
<dbReference type="SUPFAM" id="SSF50494">
    <property type="entry name" value="Trypsin-like serine proteases"/>
    <property type="match status" value="1"/>
</dbReference>
<dbReference type="InterPro" id="IPR009003">
    <property type="entry name" value="Peptidase_S1_PA"/>
</dbReference>
<dbReference type="GeneID" id="31358037"/>